<dbReference type="OrthoDB" id="2520628at2759"/>
<accession>A0A5C3LUS2</accession>
<keyword evidence="1" id="KW-0472">Membrane</keyword>
<proteinExistence type="predicted"/>
<keyword evidence="3" id="KW-1185">Reference proteome</keyword>
<evidence type="ECO:0000313" key="2">
    <source>
        <dbReference type="EMBL" id="TFK36307.1"/>
    </source>
</evidence>
<protein>
    <submittedName>
        <fullName evidence="2">Uncharacterized protein</fullName>
    </submittedName>
</protein>
<feature type="transmembrane region" description="Helical" evidence="1">
    <location>
        <begin position="97"/>
        <end position="117"/>
    </location>
</feature>
<name>A0A5C3LUS2_9AGAR</name>
<feature type="transmembrane region" description="Helical" evidence="1">
    <location>
        <begin position="65"/>
        <end position="85"/>
    </location>
</feature>
<organism evidence="2 3">
    <name type="scientific">Crucibulum laeve</name>
    <dbReference type="NCBI Taxonomy" id="68775"/>
    <lineage>
        <taxon>Eukaryota</taxon>
        <taxon>Fungi</taxon>
        <taxon>Dikarya</taxon>
        <taxon>Basidiomycota</taxon>
        <taxon>Agaricomycotina</taxon>
        <taxon>Agaricomycetes</taxon>
        <taxon>Agaricomycetidae</taxon>
        <taxon>Agaricales</taxon>
        <taxon>Agaricineae</taxon>
        <taxon>Nidulariaceae</taxon>
        <taxon>Crucibulum</taxon>
    </lineage>
</organism>
<gene>
    <name evidence="2" type="ORF">BDQ12DRAFT_634386</name>
</gene>
<evidence type="ECO:0000313" key="3">
    <source>
        <dbReference type="Proteomes" id="UP000308652"/>
    </source>
</evidence>
<dbReference type="EMBL" id="ML213615">
    <property type="protein sequence ID" value="TFK36307.1"/>
    <property type="molecule type" value="Genomic_DNA"/>
</dbReference>
<dbReference type="Proteomes" id="UP000308652">
    <property type="component" value="Unassembled WGS sequence"/>
</dbReference>
<dbReference type="AlphaFoldDB" id="A0A5C3LUS2"/>
<feature type="transmembrane region" description="Helical" evidence="1">
    <location>
        <begin position="162"/>
        <end position="182"/>
    </location>
</feature>
<evidence type="ECO:0000256" key="1">
    <source>
        <dbReference type="SAM" id="Phobius"/>
    </source>
</evidence>
<keyword evidence="1" id="KW-1133">Transmembrane helix</keyword>
<keyword evidence="1" id="KW-0812">Transmembrane</keyword>
<sequence>MNITTLATKNLLPVADALVYISTTKVHNKWFPYVLAPTLHAARISIVYQANARRSPGVLSWGTYIAGYLIMCWGGTLITHFMLGLPPPMLYSFHPYINYLTVHVVFTALFSVFPSLLYTPAIDTILFPLDALLRTNAVTMTLGLLASPTVNPVYVNSPLTHLILGALASAGGGLSAATLSTWTPNWTVGTPPILRAGAGLWGTLDVWGGALVAFIYSSVTSPVFASFSLASLLSSPLFDAIPLPESLKSTSLTDATPISPLGARALAATVFGVLFGLRVLKVHYIPVITTTTSDASANTVLAAKKRTGTKKTKTQ</sequence>
<reference evidence="2 3" key="1">
    <citation type="journal article" date="2019" name="Nat. Ecol. Evol.">
        <title>Megaphylogeny resolves global patterns of mushroom evolution.</title>
        <authorList>
            <person name="Varga T."/>
            <person name="Krizsan K."/>
            <person name="Foldi C."/>
            <person name="Dima B."/>
            <person name="Sanchez-Garcia M."/>
            <person name="Sanchez-Ramirez S."/>
            <person name="Szollosi G.J."/>
            <person name="Szarkandi J.G."/>
            <person name="Papp V."/>
            <person name="Albert L."/>
            <person name="Andreopoulos W."/>
            <person name="Angelini C."/>
            <person name="Antonin V."/>
            <person name="Barry K.W."/>
            <person name="Bougher N.L."/>
            <person name="Buchanan P."/>
            <person name="Buyck B."/>
            <person name="Bense V."/>
            <person name="Catcheside P."/>
            <person name="Chovatia M."/>
            <person name="Cooper J."/>
            <person name="Damon W."/>
            <person name="Desjardin D."/>
            <person name="Finy P."/>
            <person name="Geml J."/>
            <person name="Haridas S."/>
            <person name="Hughes K."/>
            <person name="Justo A."/>
            <person name="Karasinski D."/>
            <person name="Kautmanova I."/>
            <person name="Kiss B."/>
            <person name="Kocsube S."/>
            <person name="Kotiranta H."/>
            <person name="LaButti K.M."/>
            <person name="Lechner B.E."/>
            <person name="Liimatainen K."/>
            <person name="Lipzen A."/>
            <person name="Lukacs Z."/>
            <person name="Mihaltcheva S."/>
            <person name="Morgado L.N."/>
            <person name="Niskanen T."/>
            <person name="Noordeloos M.E."/>
            <person name="Ohm R.A."/>
            <person name="Ortiz-Santana B."/>
            <person name="Ovrebo C."/>
            <person name="Racz N."/>
            <person name="Riley R."/>
            <person name="Savchenko A."/>
            <person name="Shiryaev A."/>
            <person name="Soop K."/>
            <person name="Spirin V."/>
            <person name="Szebenyi C."/>
            <person name="Tomsovsky M."/>
            <person name="Tulloss R.E."/>
            <person name="Uehling J."/>
            <person name="Grigoriev I.V."/>
            <person name="Vagvolgyi C."/>
            <person name="Papp T."/>
            <person name="Martin F.M."/>
            <person name="Miettinen O."/>
            <person name="Hibbett D.S."/>
            <person name="Nagy L.G."/>
        </authorList>
    </citation>
    <scope>NUCLEOTIDE SEQUENCE [LARGE SCALE GENOMIC DNA]</scope>
    <source>
        <strain evidence="2 3">CBS 166.37</strain>
    </source>
</reference>
<feature type="transmembrane region" description="Helical" evidence="1">
    <location>
        <begin position="261"/>
        <end position="280"/>
    </location>
</feature>
<feature type="transmembrane region" description="Helical" evidence="1">
    <location>
        <begin position="194"/>
        <end position="216"/>
    </location>
</feature>